<dbReference type="RefSeq" id="XP_020125889.1">
    <property type="nucleotide sequence ID" value="XM_020279014.1"/>
</dbReference>
<protein>
    <submittedName>
        <fullName evidence="5">Pyridoxal-dependent decarboxylase domain protein</fullName>
    </submittedName>
</protein>
<reference evidence="5 6" key="1">
    <citation type="submission" date="2016-10" db="EMBL/GenBank/DDBJ databases">
        <title>Proteomics and genomics reveal pathogen-plant mechanisms compatible with a hemibiotrophic lifestyle of Diplodia corticola.</title>
        <authorList>
            <person name="Fernandes I."/>
            <person name="De Jonge R."/>
            <person name="Van De Peer Y."/>
            <person name="Devreese B."/>
            <person name="Alves A."/>
            <person name="Esteves A.C."/>
        </authorList>
    </citation>
    <scope>NUCLEOTIDE SEQUENCE [LARGE SCALE GENOMIC DNA]</scope>
    <source>
        <strain evidence="5 6">CBS 112549</strain>
    </source>
</reference>
<dbReference type="GeneID" id="31019276"/>
<organism evidence="5 6">
    <name type="scientific">Diplodia corticola</name>
    <dbReference type="NCBI Taxonomy" id="236234"/>
    <lineage>
        <taxon>Eukaryota</taxon>
        <taxon>Fungi</taxon>
        <taxon>Dikarya</taxon>
        <taxon>Ascomycota</taxon>
        <taxon>Pezizomycotina</taxon>
        <taxon>Dothideomycetes</taxon>
        <taxon>Dothideomycetes incertae sedis</taxon>
        <taxon>Botryosphaeriales</taxon>
        <taxon>Botryosphaeriaceae</taxon>
        <taxon>Diplodia</taxon>
    </lineage>
</organism>
<dbReference type="AlphaFoldDB" id="A0A1J9RPZ9"/>
<gene>
    <name evidence="5" type="ORF">BKCO1_760005</name>
</gene>
<comment type="cofactor">
    <cofactor evidence="1">
        <name>pyridoxal 5'-phosphate</name>
        <dbReference type="ChEBI" id="CHEBI:597326"/>
    </cofactor>
</comment>
<dbReference type="InterPro" id="IPR002129">
    <property type="entry name" value="PyrdxlP-dep_de-COase"/>
</dbReference>
<sequence length="957" mass="106699">MADENSTHNAISAYFIGPKAENLDNFRGNVDIILDELKRARLRYARRNEDPDFISDDAKMSAEYRQVSAKFQKAVRNTAKLLGKHSVPFWSPRYQAHMCTDMTMPSLLGYFMTMIYNPNNVALEASPISTIAEVEVGEQLCELFGYNNDSTKKHEPTGWGHITCDGTVANLESIWVARNLKFYPFSLKWAMEEGQPLAFIPEDFRVRTCQNVLKEFRKLDEWELLNLRPKTILDIPQQLQSQYKISPTFLQKALDKYNIQTCGKDALVEHFTIKKQPTIMVSSSRHYSWPKGGAIAGVGSGNIIGIQVDDSARVDLADLEKQLEDHRLDGRAVYAVVAVIGSTEEGAVDPLQKILELRQKFQAKGMSFLVHADAAWGGYFTTMLRKAKKDYKPAGLQKKKDKKTADDAEGASEQEEEESDGDYSEDSDAVSEISVVRSGRGPGTDGFVPGLSLRVETQRDLAALRFCDSVTVDPHKAGYIPYPAGALAYRDGRSRHLVTWTSPYLSRGSVTSIGIYGVEGSKPGASAVSTWLSNKCIGLHEDGYGALMREVCFTSSMFSALWAALTPDKELGFMCVPFNKLPSESGAGGSIEADKKRIRSEILNKENKDIVKDEASMKLLRSLGSDLNINAFALNWYDAKGKPNEDVEEANYLMERVVKRLSIDSPNDKPSKIPFYLTSTEFEHELYGKCAATFKRRLELDDSTQQPVMVLRNVVMSPFPTTNGFLKTVEDEFVKIVKEEVEVSRKRNSDAPDFHSFLIHGDKRIYLSYRTMFHIGSHRRQLIVSAELDDADLQVYRDCKFTTEDPLVLKTAEKIDLSSVIAGVGTSRAQFTANLTTRSHGILHPEMTVRITHVVLDRPLDSKSRDDAYPSGFMPFYLYGADGEYHLDHMLVRHDGHKGNNIALTAGTVTLDNIPAEDLSRELHAGNRAAIVTTRVPPANGGAIINSGVPSGRFRAL</sequence>
<dbReference type="Gene3D" id="3.40.640.10">
    <property type="entry name" value="Type I PLP-dependent aspartate aminotransferase-like (Major domain)"/>
    <property type="match status" value="1"/>
</dbReference>
<evidence type="ECO:0000256" key="1">
    <source>
        <dbReference type="ARBA" id="ARBA00001933"/>
    </source>
</evidence>
<feature type="region of interest" description="Disordered" evidence="4">
    <location>
        <begin position="395"/>
        <end position="441"/>
    </location>
</feature>
<dbReference type="GO" id="GO:0019752">
    <property type="term" value="P:carboxylic acid metabolic process"/>
    <property type="evidence" value="ECO:0007669"/>
    <property type="project" value="InterPro"/>
</dbReference>
<dbReference type="PANTHER" id="PTHR42735:SF4">
    <property type="entry name" value="PYRIDOXAL PHOSPHATE-DEPENDENT DECARBOXYLASE FAMILY PROTEIN"/>
    <property type="match status" value="1"/>
</dbReference>
<evidence type="ECO:0000313" key="6">
    <source>
        <dbReference type="Proteomes" id="UP000183809"/>
    </source>
</evidence>
<keyword evidence="6" id="KW-1185">Reference proteome</keyword>
<dbReference type="InterPro" id="IPR015424">
    <property type="entry name" value="PyrdxlP-dep_Trfase"/>
</dbReference>
<evidence type="ECO:0000256" key="2">
    <source>
        <dbReference type="ARBA" id="ARBA00022898"/>
    </source>
</evidence>
<feature type="compositionally biased region" description="Acidic residues" evidence="4">
    <location>
        <begin position="407"/>
        <end position="429"/>
    </location>
</feature>
<dbReference type="Pfam" id="PF00282">
    <property type="entry name" value="Pyridoxal_deC"/>
    <property type="match status" value="1"/>
</dbReference>
<evidence type="ECO:0000256" key="4">
    <source>
        <dbReference type="SAM" id="MobiDB-lite"/>
    </source>
</evidence>
<dbReference type="Proteomes" id="UP000183809">
    <property type="component" value="Unassembled WGS sequence"/>
</dbReference>
<dbReference type="InterPro" id="IPR015421">
    <property type="entry name" value="PyrdxlP-dep_Trfase_major"/>
</dbReference>
<dbReference type="InterPro" id="IPR050477">
    <property type="entry name" value="GrpII_AminoAcid_Decarb"/>
</dbReference>
<dbReference type="SUPFAM" id="SSF53383">
    <property type="entry name" value="PLP-dependent transferases"/>
    <property type="match status" value="1"/>
</dbReference>
<name>A0A1J9RPZ9_9PEZI</name>
<comment type="caution">
    <text evidence="5">The sequence shown here is derived from an EMBL/GenBank/DDBJ whole genome shotgun (WGS) entry which is preliminary data.</text>
</comment>
<dbReference type="PANTHER" id="PTHR42735">
    <property type="match status" value="1"/>
</dbReference>
<dbReference type="STRING" id="236234.A0A1J9RPZ9"/>
<keyword evidence="2" id="KW-0663">Pyridoxal phosphate</keyword>
<evidence type="ECO:0000313" key="5">
    <source>
        <dbReference type="EMBL" id="OJD29629.1"/>
    </source>
</evidence>
<dbReference type="GO" id="GO:0016830">
    <property type="term" value="F:carbon-carbon lyase activity"/>
    <property type="evidence" value="ECO:0007669"/>
    <property type="project" value="InterPro"/>
</dbReference>
<dbReference type="GO" id="GO:0030170">
    <property type="term" value="F:pyridoxal phosphate binding"/>
    <property type="evidence" value="ECO:0007669"/>
    <property type="project" value="InterPro"/>
</dbReference>
<proteinExistence type="predicted"/>
<evidence type="ECO:0000256" key="3">
    <source>
        <dbReference type="ARBA" id="ARBA00023239"/>
    </source>
</evidence>
<dbReference type="EMBL" id="MNUE01000076">
    <property type="protein sequence ID" value="OJD29629.1"/>
    <property type="molecule type" value="Genomic_DNA"/>
</dbReference>
<keyword evidence="3" id="KW-0456">Lyase</keyword>
<dbReference type="OrthoDB" id="2161780at2759"/>
<accession>A0A1J9RPZ9</accession>